<accession>A0A397UQS3</accession>
<evidence type="ECO:0000313" key="2">
    <source>
        <dbReference type="Proteomes" id="UP000266673"/>
    </source>
</evidence>
<reference evidence="1 2" key="1">
    <citation type="submission" date="2018-06" db="EMBL/GenBank/DDBJ databases">
        <title>Comparative genomics reveals the genomic features of Rhizophagus irregularis, R. cerebriforme, R. diaphanum and Gigaspora rosea, and their symbiotic lifestyle signature.</title>
        <authorList>
            <person name="Morin E."/>
            <person name="San Clemente H."/>
            <person name="Chen E.C.H."/>
            <person name="De La Providencia I."/>
            <person name="Hainaut M."/>
            <person name="Kuo A."/>
            <person name="Kohler A."/>
            <person name="Murat C."/>
            <person name="Tang N."/>
            <person name="Roy S."/>
            <person name="Loubradou J."/>
            <person name="Henrissat B."/>
            <person name="Grigoriev I.V."/>
            <person name="Corradi N."/>
            <person name="Roux C."/>
            <person name="Martin F.M."/>
        </authorList>
    </citation>
    <scope>NUCLEOTIDE SEQUENCE [LARGE SCALE GENOMIC DNA]</scope>
    <source>
        <strain evidence="1 2">DAOM 194757</strain>
    </source>
</reference>
<proteinExistence type="predicted"/>
<organism evidence="1 2">
    <name type="scientific">Gigaspora rosea</name>
    <dbReference type="NCBI Taxonomy" id="44941"/>
    <lineage>
        <taxon>Eukaryota</taxon>
        <taxon>Fungi</taxon>
        <taxon>Fungi incertae sedis</taxon>
        <taxon>Mucoromycota</taxon>
        <taxon>Glomeromycotina</taxon>
        <taxon>Glomeromycetes</taxon>
        <taxon>Diversisporales</taxon>
        <taxon>Gigasporaceae</taxon>
        <taxon>Gigaspora</taxon>
    </lineage>
</organism>
<gene>
    <name evidence="1" type="ORF">C2G38_2202784</name>
</gene>
<comment type="caution">
    <text evidence="1">The sequence shown here is derived from an EMBL/GenBank/DDBJ whole genome shotgun (WGS) entry which is preliminary data.</text>
</comment>
<dbReference type="SUPFAM" id="SSF48452">
    <property type="entry name" value="TPR-like"/>
    <property type="match status" value="1"/>
</dbReference>
<dbReference type="Gene3D" id="2.60.120.920">
    <property type="match status" value="1"/>
</dbReference>
<dbReference type="InterPro" id="IPR011990">
    <property type="entry name" value="TPR-like_helical_dom_sf"/>
</dbReference>
<dbReference type="Gene3D" id="1.25.40.10">
    <property type="entry name" value="Tetratricopeptide repeat domain"/>
    <property type="match status" value="1"/>
</dbReference>
<protein>
    <submittedName>
        <fullName evidence="1">Uncharacterized protein</fullName>
    </submittedName>
</protein>
<dbReference type="Proteomes" id="UP000266673">
    <property type="component" value="Unassembled WGS sequence"/>
</dbReference>
<sequence length="163" mass="18625">MPYSILKNGINLGIAFRNLNETIYPCVGLRSQSGSIERNFGSGKFKLAETTSNDIGETYHLTKEAIIDLAKLLGIEPNLKNFLEIKQDTALKFQIKFNFIMKRYENAIVDLTKLINIEPNNKFVLRYRGEAYHLTERYKDSVIDLTKLFGNESSNGVDKLLKK</sequence>
<evidence type="ECO:0000313" key="1">
    <source>
        <dbReference type="EMBL" id="RIB11688.1"/>
    </source>
</evidence>
<dbReference type="EMBL" id="QKWP01001106">
    <property type="protein sequence ID" value="RIB11688.1"/>
    <property type="molecule type" value="Genomic_DNA"/>
</dbReference>
<dbReference type="InterPro" id="IPR043136">
    <property type="entry name" value="B30.2/SPRY_sf"/>
</dbReference>
<dbReference type="AlphaFoldDB" id="A0A397UQS3"/>
<keyword evidence="2" id="KW-1185">Reference proteome</keyword>
<name>A0A397UQS3_9GLOM</name>